<comment type="caution">
    <text evidence="3">The sequence shown here is derived from an EMBL/GenBank/DDBJ whole genome shotgun (WGS) entry which is preliminary data.</text>
</comment>
<accession>A0ABQ9HAP2</accession>
<keyword evidence="4" id="KW-1185">Reference proteome</keyword>
<dbReference type="InterPro" id="IPR052638">
    <property type="entry name" value="PiggyBac_TE-derived"/>
</dbReference>
<protein>
    <recommendedName>
        <fullName evidence="2">PiggyBac transposable element-derived protein domain-containing protein</fullName>
    </recommendedName>
</protein>
<evidence type="ECO:0000313" key="3">
    <source>
        <dbReference type="EMBL" id="KAJ8881370.1"/>
    </source>
</evidence>
<proteinExistence type="predicted"/>
<gene>
    <name evidence="3" type="ORF">PR048_017851</name>
</gene>
<sequence>MRNILDGRDKMGKIRPLLNSLNENIIANAPVGKNIFVGKAVILYFGRYGCKEFLRFKPVRFDFKAWVVAQGSGYCLAVDVYQGKHSYGTRPGDQGLGKGPAVTDRLDSSSPTKANRVQYPAGSDPDFRKWESGRTMTLVGGFTRGSPASPHFHSGAAPYSP</sequence>
<dbReference type="EMBL" id="JARBHB010000006">
    <property type="protein sequence ID" value="KAJ8881370.1"/>
    <property type="molecule type" value="Genomic_DNA"/>
</dbReference>
<evidence type="ECO:0000256" key="1">
    <source>
        <dbReference type="SAM" id="MobiDB-lite"/>
    </source>
</evidence>
<dbReference type="InterPro" id="IPR029526">
    <property type="entry name" value="PGBD"/>
</dbReference>
<organism evidence="3 4">
    <name type="scientific">Dryococelus australis</name>
    <dbReference type="NCBI Taxonomy" id="614101"/>
    <lineage>
        <taxon>Eukaryota</taxon>
        <taxon>Metazoa</taxon>
        <taxon>Ecdysozoa</taxon>
        <taxon>Arthropoda</taxon>
        <taxon>Hexapoda</taxon>
        <taxon>Insecta</taxon>
        <taxon>Pterygota</taxon>
        <taxon>Neoptera</taxon>
        <taxon>Polyneoptera</taxon>
        <taxon>Phasmatodea</taxon>
        <taxon>Verophasmatodea</taxon>
        <taxon>Anareolatae</taxon>
        <taxon>Phasmatidae</taxon>
        <taxon>Eurycanthinae</taxon>
        <taxon>Dryococelus</taxon>
    </lineage>
</organism>
<dbReference type="Proteomes" id="UP001159363">
    <property type="component" value="Chromosome 5"/>
</dbReference>
<name>A0ABQ9HAP2_9NEOP</name>
<feature type="region of interest" description="Disordered" evidence="1">
    <location>
        <begin position="89"/>
        <end position="121"/>
    </location>
</feature>
<reference evidence="3 4" key="1">
    <citation type="submission" date="2023-02" db="EMBL/GenBank/DDBJ databases">
        <title>LHISI_Scaffold_Assembly.</title>
        <authorList>
            <person name="Stuart O.P."/>
            <person name="Cleave R."/>
            <person name="Magrath M.J.L."/>
            <person name="Mikheyev A.S."/>
        </authorList>
    </citation>
    <scope>NUCLEOTIDE SEQUENCE [LARGE SCALE GENOMIC DNA]</scope>
    <source>
        <strain evidence="3">Daus_M_001</strain>
        <tissue evidence="3">Leg muscle</tissue>
    </source>
</reference>
<feature type="domain" description="PiggyBac transposable element-derived protein" evidence="2">
    <location>
        <begin position="8"/>
        <end position="93"/>
    </location>
</feature>
<dbReference type="PANTHER" id="PTHR47055">
    <property type="entry name" value="DDE_TNP_1_7 DOMAIN-CONTAINING PROTEIN"/>
    <property type="match status" value="1"/>
</dbReference>
<evidence type="ECO:0000259" key="2">
    <source>
        <dbReference type="Pfam" id="PF13843"/>
    </source>
</evidence>
<evidence type="ECO:0000313" key="4">
    <source>
        <dbReference type="Proteomes" id="UP001159363"/>
    </source>
</evidence>
<dbReference type="Pfam" id="PF13843">
    <property type="entry name" value="DDE_Tnp_1_7"/>
    <property type="match status" value="1"/>
</dbReference>
<dbReference type="PANTHER" id="PTHR47055:SF3">
    <property type="entry name" value="PHORBOL-ESTER_DAG-TYPE DOMAIN-CONTAINING PROTEIN"/>
    <property type="match status" value="1"/>
</dbReference>